<evidence type="ECO:0000313" key="4">
    <source>
        <dbReference type="Proteomes" id="UP000216308"/>
    </source>
</evidence>
<keyword evidence="2" id="KW-1133">Transmembrane helix</keyword>
<organism evidence="3 4">
    <name type="scientific">Halorubrum halodurans</name>
    <dbReference type="NCBI Taxonomy" id="1383851"/>
    <lineage>
        <taxon>Archaea</taxon>
        <taxon>Methanobacteriati</taxon>
        <taxon>Methanobacteriota</taxon>
        <taxon>Stenosarchaea group</taxon>
        <taxon>Halobacteria</taxon>
        <taxon>Halobacteriales</taxon>
        <taxon>Haloferacaceae</taxon>
        <taxon>Halorubrum</taxon>
    </lineage>
</organism>
<dbReference type="InterPro" id="IPR008969">
    <property type="entry name" value="CarboxyPept-like_regulatory"/>
</dbReference>
<proteinExistence type="predicted"/>
<dbReference type="GO" id="GO:0030246">
    <property type="term" value="F:carbohydrate binding"/>
    <property type="evidence" value="ECO:0007669"/>
    <property type="project" value="InterPro"/>
</dbReference>
<dbReference type="AlphaFoldDB" id="A0A256III6"/>
<evidence type="ECO:0008006" key="5">
    <source>
        <dbReference type="Google" id="ProtNLM"/>
    </source>
</evidence>
<feature type="region of interest" description="Disordered" evidence="1">
    <location>
        <begin position="1"/>
        <end position="25"/>
    </location>
</feature>
<dbReference type="RefSeq" id="WP_094532331.1">
    <property type="nucleotide sequence ID" value="NZ_NHPJ01000092.1"/>
</dbReference>
<dbReference type="InterPro" id="IPR013784">
    <property type="entry name" value="Carb-bd-like_fold"/>
</dbReference>
<dbReference type="SUPFAM" id="SSF49452">
    <property type="entry name" value="Starch-binding domain-like"/>
    <property type="match status" value="1"/>
</dbReference>
<comment type="caution">
    <text evidence="3">The sequence shown here is derived from an EMBL/GenBank/DDBJ whole genome shotgun (WGS) entry which is preliminary data.</text>
</comment>
<dbReference type="Pfam" id="PF13620">
    <property type="entry name" value="CarboxypepD_reg"/>
    <property type="match status" value="2"/>
</dbReference>
<feature type="transmembrane region" description="Helical" evidence="2">
    <location>
        <begin position="272"/>
        <end position="290"/>
    </location>
</feature>
<dbReference type="Gene3D" id="2.60.40.1120">
    <property type="entry name" value="Carboxypeptidase-like, regulatory domain"/>
    <property type="match status" value="3"/>
</dbReference>
<dbReference type="OrthoDB" id="330646at2157"/>
<name>A0A256III6_9EURY</name>
<evidence type="ECO:0000313" key="3">
    <source>
        <dbReference type="EMBL" id="OYR56273.1"/>
    </source>
</evidence>
<sequence>MPSLRVYDTKGNEHSPTGGGGRSNERVKDLFYDGVRLAIEAGRERKFTMFFRARETRNARTEQFYAVYTTRDGSMREFIDALRDRIETEWGYTIDDSADDMSVFRAIDAGNTSLPGSGQDRAILEELVGSRRGGTVGVRDAESALGLVNELMGTYDRAAVADSPESNALSDFDLVVAPNGSSGIAPIGDTEGQWESTKESIRSRLIDEEIASINESVQTLSREHGLSSSEIRRRVGQRVPALSAPSSGGSTTDRLSTSGSSSRFDMAEIGKYVAIAAVVLLVLIGGFVGASELGYIGGGGGDVAATVNGTVYGADDEPLTTATDVTLEPTAASTGNETAPEPETVTAENGEFAFQNVSAGNYTLSVASTERFAYDNESVEVPGNTTELEVSPADGIVSGQVVDAETGDPLSTDGDGEVDASIELVDGAGETVASATGGSYEFTVGLDGSYTLRASADGYESAERSVGSFGEQESIELESTGGTQEEAESTGVTLQGEVTNATNGNAIEGATVDVVVGLGEVYEGTSELTGDYEVTGIPPGDTYRVEVSADGYEEASRQVDFSGENQVFKSDFELEPTQS</sequence>
<feature type="compositionally biased region" description="Basic and acidic residues" evidence="1">
    <location>
        <begin position="221"/>
        <end position="233"/>
    </location>
</feature>
<keyword evidence="2" id="KW-0472">Membrane</keyword>
<feature type="compositionally biased region" description="Polar residues" evidence="1">
    <location>
        <begin position="244"/>
        <end position="261"/>
    </location>
</feature>
<keyword evidence="2" id="KW-0812">Transmembrane</keyword>
<dbReference type="SUPFAM" id="SSF49464">
    <property type="entry name" value="Carboxypeptidase regulatory domain-like"/>
    <property type="match status" value="2"/>
</dbReference>
<gene>
    <name evidence="3" type="ORF">DJ70_09535</name>
</gene>
<evidence type="ECO:0000256" key="2">
    <source>
        <dbReference type="SAM" id="Phobius"/>
    </source>
</evidence>
<reference evidence="3 4" key="1">
    <citation type="journal article" date="2014" name="Front. Microbiol.">
        <title>Population and genomic analysis of the genus Halorubrum.</title>
        <authorList>
            <person name="Fullmer M.S."/>
            <person name="Soucy S.M."/>
            <person name="Swithers K.S."/>
            <person name="Makkay A.M."/>
            <person name="Wheeler R."/>
            <person name="Ventosa A."/>
            <person name="Gogarten J.P."/>
            <person name="Papke R.T."/>
        </authorList>
    </citation>
    <scope>NUCLEOTIDE SEQUENCE [LARGE SCALE GENOMIC DNA]</scope>
    <source>
        <strain evidence="3 4">Cb34</strain>
    </source>
</reference>
<keyword evidence="4" id="KW-1185">Reference proteome</keyword>
<feature type="region of interest" description="Disordered" evidence="1">
    <location>
        <begin position="463"/>
        <end position="488"/>
    </location>
</feature>
<evidence type="ECO:0000256" key="1">
    <source>
        <dbReference type="SAM" id="MobiDB-lite"/>
    </source>
</evidence>
<dbReference type="Proteomes" id="UP000216308">
    <property type="component" value="Unassembled WGS sequence"/>
</dbReference>
<feature type="region of interest" description="Disordered" evidence="1">
    <location>
        <begin position="219"/>
        <end position="261"/>
    </location>
</feature>
<dbReference type="EMBL" id="NHPJ01000092">
    <property type="protein sequence ID" value="OYR56273.1"/>
    <property type="molecule type" value="Genomic_DNA"/>
</dbReference>
<protein>
    <recommendedName>
        <fullName evidence="5">PEGA domain-containing protein</fullName>
    </recommendedName>
</protein>
<accession>A0A256III6</accession>